<dbReference type="NCBIfam" id="TIGR00112">
    <property type="entry name" value="proC"/>
    <property type="match status" value="1"/>
</dbReference>
<dbReference type="FunFam" id="1.10.3730.10:FF:000001">
    <property type="entry name" value="Pyrroline-5-carboxylate reductase"/>
    <property type="match status" value="1"/>
</dbReference>
<evidence type="ECO:0000256" key="4">
    <source>
        <dbReference type="ARBA" id="ARBA00012855"/>
    </source>
</evidence>
<dbReference type="EC" id="1.5.1.2" evidence="4 14"/>
<evidence type="ECO:0000256" key="9">
    <source>
        <dbReference type="ARBA" id="ARBA00022857"/>
    </source>
</evidence>
<dbReference type="GO" id="GO:0005737">
    <property type="term" value="C:cytoplasm"/>
    <property type="evidence" value="ECO:0007669"/>
    <property type="project" value="UniProtKB-SubCell"/>
</dbReference>
<feature type="binding site" evidence="13">
    <location>
        <position position="57"/>
    </location>
    <ligand>
        <name>NADPH</name>
        <dbReference type="ChEBI" id="CHEBI:57783"/>
    </ligand>
</feature>
<dbReference type="GO" id="GO:0004735">
    <property type="term" value="F:pyrroline-5-carboxylate reductase activity"/>
    <property type="evidence" value="ECO:0007669"/>
    <property type="project" value="UniProtKB-EC"/>
</dbReference>
<dbReference type="InterPro" id="IPR008927">
    <property type="entry name" value="6-PGluconate_DH-like_C_sf"/>
</dbReference>
<keyword evidence="6" id="KW-0963">Cytoplasm</keyword>
<comment type="pathway">
    <text evidence="2 14">Amino-acid biosynthesis; L-proline biosynthesis; L-proline from L-glutamate 5-semialdehyde: step 1/1.</text>
</comment>
<dbReference type="Pfam" id="PF14748">
    <property type="entry name" value="P5CR_dimer"/>
    <property type="match status" value="1"/>
</dbReference>
<comment type="subcellular location">
    <subcellularLocation>
        <location evidence="1">Cytoplasm</location>
    </subcellularLocation>
</comment>
<dbReference type="PANTHER" id="PTHR11645">
    <property type="entry name" value="PYRROLINE-5-CARBOXYLATE REDUCTASE"/>
    <property type="match status" value="1"/>
</dbReference>
<dbReference type="EMBL" id="GIIL01003927">
    <property type="protein sequence ID" value="NOV47653.1"/>
    <property type="molecule type" value="Transcribed_RNA"/>
</dbReference>
<proteinExistence type="inferred from homology"/>
<dbReference type="UniPathway" id="UPA00098">
    <property type="reaction ID" value="UER00361"/>
</dbReference>
<feature type="binding site" evidence="13">
    <location>
        <begin position="8"/>
        <end position="13"/>
    </location>
    <ligand>
        <name>NADP(+)</name>
        <dbReference type="ChEBI" id="CHEBI:58349"/>
    </ligand>
</feature>
<sequence>MDISVGFIGGGNMAKALGFGMLKKNLLNPSNVHVSGPHIQNLQPWKNLGVTNLYEKNYQLVCNCQIIFICVKPQFFKTMTHDLEMEYEKSPIDLKNTVWVSIMAGVTLDKLKDALSFYTNPKIIRTMPNTPVEVGSGVIVYTPGSNVMQDEVLKVKTLLQSISLCSEIPENIINSASALSGSGPAYIYQVIEALADGGVKMGIPRALSNQFAAQTVLGAAQMVLKSEKHPGLLKDEVCSPGGSTIAGVHELEKIGIRNAFMNAVQAAKLRNDELGKQN</sequence>
<dbReference type="SUPFAM" id="SSF51735">
    <property type="entry name" value="NAD(P)-binding Rossmann-fold domains"/>
    <property type="match status" value="1"/>
</dbReference>
<evidence type="ECO:0000256" key="6">
    <source>
        <dbReference type="ARBA" id="ARBA00022490"/>
    </source>
</evidence>
<accession>A0A6M2DMY5</accession>
<keyword evidence="9 13" id="KW-0521">NADP</keyword>
<comment type="catalytic activity">
    <reaction evidence="11">
        <text>L-proline + NAD(+) = (S)-1-pyrroline-5-carboxylate + NADH + 2 H(+)</text>
        <dbReference type="Rhea" id="RHEA:14105"/>
        <dbReference type="ChEBI" id="CHEBI:15378"/>
        <dbReference type="ChEBI" id="CHEBI:17388"/>
        <dbReference type="ChEBI" id="CHEBI:57540"/>
        <dbReference type="ChEBI" id="CHEBI:57945"/>
        <dbReference type="ChEBI" id="CHEBI:60039"/>
        <dbReference type="EC" id="1.5.1.2"/>
    </reaction>
</comment>
<keyword evidence="10 14" id="KW-0560">Oxidoreductase</keyword>
<keyword evidence="8 14" id="KW-0641">Proline biosynthesis</keyword>
<dbReference type="GO" id="GO:0055129">
    <property type="term" value="P:L-proline biosynthetic process"/>
    <property type="evidence" value="ECO:0007669"/>
    <property type="project" value="UniProtKB-UniPathway"/>
</dbReference>
<name>A0A6M2DMY5_XENCH</name>
<feature type="domain" description="Pyrroline-5-carboxylate reductase dimerisation" evidence="16">
    <location>
        <begin position="170"/>
        <end position="274"/>
    </location>
</feature>
<evidence type="ECO:0000256" key="1">
    <source>
        <dbReference type="ARBA" id="ARBA00004496"/>
    </source>
</evidence>
<organism evidence="17">
    <name type="scientific">Xenopsylla cheopis</name>
    <name type="common">Oriental rat flea</name>
    <name type="synonym">Pulex cheopis</name>
    <dbReference type="NCBI Taxonomy" id="163159"/>
    <lineage>
        <taxon>Eukaryota</taxon>
        <taxon>Metazoa</taxon>
        <taxon>Ecdysozoa</taxon>
        <taxon>Arthropoda</taxon>
        <taxon>Hexapoda</taxon>
        <taxon>Insecta</taxon>
        <taxon>Pterygota</taxon>
        <taxon>Neoptera</taxon>
        <taxon>Endopterygota</taxon>
        <taxon>Siphonaptera</taxon>
        <taxon>Pulicidae</taxon>
        <taxon>Xenopsyllinae</taxon>
        <taxon>Xenopsylla</taxon>
    </lineage>
</organism>
<evidence type="ECO:0000259" key="15">
    <source>
        <dbReference type="Pfam" id="PF03807"/>
    </source>
</evidence>
<dbReference type="Gene3D" id="3.40.50.720">
    <property type="entry name" value="NAD(P)-binding Rossmann-like Domain"/>
    <property type="match status" value="1"/>
</dbReference>
<evidence type="ECO:0000256" key="5">
    <source>
        <dbReference type="ARBA" id="ARBA00021413"/>
    </source>
</evidence>
<dbReference type="HAMAP" id="MF_01925">
    <property type="entry name" value="P5C_reductase"/>
    <property type="match status" value="1"/>
</dbReference>
<evidence type="ECO:0000256" key="14">
    <source>
        <dbReference type="RuleBase" id="RU003903"/>
    </source>
</evidence>
<dbReference type="FunFam" id="3.40.50.720:FF:000190">
    <property type="entry name" value="Pyrroline-5-carboxylate reductase"/>
    <property type="match status" value="1"/>
</dbReference>
<evidence type="ECO:0000256" key="7">
    <source>
        <dbReference type="ARBA" id="ARBA00022605"/>
    </source>
</evidence>
<comment type="catalytic activity">
    <reaction evidence="12 14">
        <text>L-proline + NADP(+) = (S)-1-pyrroline-5-carboxylate + NADPH + 2 H(+)</text>
        <dbReference type="Rhea" id="RHEA:14109"/>
        <dbReference type="ChEBI" id="CHEBI:15378"/>
        <dbReference type="ChEBI" id="CHEBI:17388"/>
        <dbReference type="ChEBI" id="CHEBI:57783"/>
        <dbReference type="ChEBI" id="CHEBI:58349"/>
        <dbReference type="ChEBI" id="CHEBI:60039"/>
        <dbReference type="EC" id="1.5.1.2"/>
    </reaction>
</comment>
<dbReference type="AlphaFoldDB" id="A0A6M2DMY5"/>
<evidence type="ECO:0000256" key="11">
    <source>
        <dbReference type="ARBA" id="ARBA00050547"/>
    </source>
</evidence>
<protein>
    <recommendedName>
        <fullName evidence="5 14">Pyrroline-5-carboxylate reductase</fullName>
        <ecNumber evidence="4 14">1.5.1.2</ecNumber>
    </recommendedName>
</protein>
<evidence type="ECO:0000256" key="2">
    <source>
        <dbReference type="ARBA" id="ARBA00005205"/>
    </source>
</evidence>
<dbReference type="InterPro" id="IPR028939">
    <property type="entry name" value="P5C_Rdtase_cat_N"/>
</dbReference>
<evidence type="ECO:0000256" key="12">
    <source>
        <dbReference type="ARBA" id="ARBA00052690"/>
    </source>
</evidence>
<dbReference type="PANTHER" id="PTHR11645:SF69">
    <property type="entry name" value="PYRROLINE-5-CARBOXYLATE REDUCTASE"/>
    <property type="match status" value="1"/>
</dbReference>
<evidence type="ECO:0000256" key="13">
    <source>
        <dbReference type="PIRSR" id="PIRSR000193-1"/>
    </source>
</evidence>
<dbReference type="InterPro" id="IPR029036">
    <property type="entry name" value="P5CR_dimer"/>
</dbReference>
<dbReference type="InterPro" id="IPR000304">
    <property type="entry name" value="Pyrroline-COOH_reductase"/>
</dbReference>
<dbReference type="Pfam" id="PF03807">
    <property type="entry name" value="F420_oxidored"/>
    <property type="match status" value="1"/>
</dbReference>
<dbReference type="Gene3D" id="1.10.3730.10">
    <property type="entry name" value="ProC C-terminal domain-like"/>
    <property type="match status" value="1"/>
</dbReference>
<comment type="similarity">
    <text evidence="3 14">Belongs to the pyrroline-5-carboxylate reductase family.</text>
</comment>
<reference evidence="17" key="1">
    <citation type="submission" date="2020-03" db="EMBL/GenBank/DDBJ databases">
        <title>Transcriptomic Profiling of the Digestive Tract of the Rat Flea, Xenopsylla cheopis, Following Blood Feeding and Infection with Yersinia pestis.</title>
        <authorList>
            <person name="Bland D.M."/>
            <person name="Martens C.A."/>
            <person name="Virtaneva K."/>
            <person name="Kanakabandi K."/>
            <person name="Long D."/>
            <person name="Rosenke R."/>
            <person name="Saturday G.A."/>
            <person name="Hoyt F.H."/>
            <person name="Bruno D.P."/>
            <person name="Ribeiro J.M.C."/>
            <person name="Hinnebusch J."/>
        </authorList>
    </citation>
    <scope>NUCLEOTIDE SEQUENCE</scope>
</reference>
<evidence type="ECO:0000313" key="17">
    <source>
        <dbReference type="EMBL" id="NOV47653.1"/>
    </source>
</evidence>
<dbReference type="SUPFAM" id="SSF48179">
    <property type="entry name" value="6-phosphogluconate dehydrogenase C-terminal domain-like"/>
    <property type="match status" value="1"/>
</dbReference>
<evidence type="ECO:0000259" key="16">
    <source>
        <dbReference type="Pfam" id="PF14748"/>
    </source>
</evidence>
<evidence type="ECO:0000256" key="8">
    <source>
        <dbReference type="ARBA" id="ARBA00022650"/>
    </source>
</evidence>
<dbReference type="InterPro" id="IPR053790">
    <property type="entry name" value="P5CR-like_CS"/>
</dbReference>
<dbReference type="PIRSF" id="PIRSF000193">
    <property type="entry name" value="Pyrrol-5-carb_rd"/>
    <property type="match status" value="1"/>
</dbReference>
<evidence type="ECO:0000256" key="10">
    <source>
        <dbReference type="ARBA" id="ARBA00023002"/>
    </source>
</evidence>
<feature type="domain" description="Pyrroline-5-carboxylate reductase catalytic N-terminal" evidence="15">
    <location>
        <begin position="5"/>
        <end position="93"/>
    </location>
</feature>
<keyword evidence="7 14" id="KW-0028">Amino-acid biosynthesis</keyword>
<dbReference type="PROSITE" id="PS00521">
    <property type="entry name" value="P5CR"/>
    <property type="match status" value="1"/>
</dbReference>
<dbReference type="InterPro" id="IPR036291">
    <property type="entry name" value="NAD(P)-bd_dom_sf"/>
</dbReference>
<evidence type="ECO:0000256" key="3">
    <source>
        <dbReference type="ARBA" id="ARBA00005525"/>
    </source>
</evidence>